<dbReference type="InterPro" id="IPR052929">
    <property type="entry name" value="RNase_H-like_EbsB-rel"/>
</dbReference>
<dbReference type="InterPro" id="IPR036397">
    <property type="entry name" value="RNaseH_sf"/>
</dbReference>
<keyword evidence="4" id="KW-1185">Reference proteome</keyword>
<dbReference type="CDD" id="cd06222">
    <property type="entry name" value="RNase_H_like"/>
    <property type="match status" value="1"/>
</dbReference>
<feature type="domain" description="RNase H type-1" evidence="1">
    <location>
        <begin position="301"/>
        <end position="364"/>
    </location>
</feature>
<evidence type="ECO:0000313" key="4">
    <source>
        <dbReference type="Proteomes" id="UP001459277"/>
    </source>
</evidence>
<dbReference type="GO" id="GO:0003676">
    <property type="term" value="F:nucleic acid binding"/>
    <property type="evidence" value="ECO:0007669"/>
    <property type="project" value="InterPro"/>
</dbReference>
<dbReference type="PANTHER" id="PTHR47074:SF11">
    <property type="entry name" value="REVERSE TRANSCRIPTASE-LIKE PROTEIN"/>
    <property type="match status" value="1"/>
</dbReference>
<proteinExistence type="predicted"/>
<evidence type="ECO:0008006" key="5">
    <source>
        <dbReference type="Google" id="ProtNLM"/>
    </source>
</evidence>
<dbReference type="Gene3D" id="3.30.420.10">
    <property type="entry name" value="Ribonuclease H-like superfamily/Ribonuclease H"/>
    <property type="match status" value="1"/>
</dbReference>
<name>A0AAW2DN64_9ROSI</name>
<dbReference type="InterPro" id="IPR026960">
    <property type="entry name" value="RVT-Znf"/>
</dbReference>
<dbReference type="Pfam" id="PF13966">
    <property type="entry name" value="zf-RVT"/>
    <property type="match status" value="1"/>
</dbReference>
<dbReference type="PANTHER" id="PTHR47074">
    <property type="entry name" value="BNAC02G40300D PROTEIN"/>
    <property type="match status" value="1"/>
</dbReference>
<dbReference type="AlphaFoldDB" id="A0AAW2DN64"/>
<reference evidence="3 4" key="1">
    <citation type="submission" date="2024-01" db="EMBL/GenBank/DDBJ databases">
        <title>A telomere-to-telomere, gap-free genome of sweet tea (Lithocarpus litseifolius).</title>
        <authorList>
            <person name="Zhou J."/>
        </authorList>
    </citation>
    <scope>NUCLEOTIDE SEQUENCE [LARGE SCALE GENOMIC DNA]</scope>
    <source>
        <strain evidence="3">Zhou-2022a</strain>
        <tissue evidence="3">Leaf</tissue>
    </source>
</reference>
<evidence type="ECO:0000313" key="3">
    <source>
        <dbReference type="EMBL" id="KAL0011083.1"/>
    </source>
</evidence>
<organism evidence="3 4">
    <name type="scientific">Lithocarpus litseifolius</name>
    <dbReference type="NCBI Taxonomy" id="425828"/>
    <lineage>
        <taxon>Eukaryota</taxon>
        <taxon>Viridiplantae</taxon>
        <taxon>Streptophyta</taxon>
        <taxon>Embryophyta</taxon>
        <taxon>Tracheophyta</taxon>
        <taxon>Spermatophyta</taxon>
        <taxon>Magnoliopsida</taxon>
        <taxon>eudicotyledons</taxon>
        <taxon>Gunneridae</taxon>
        <taxon>Pentapetalae</taxon>
        <taxon>rosids</taxon>
        <taxon>fabids</taxon>
        <taxon>Fagales</taxon>
        <taxon>Fagaceae</taxon>
        <taxon>Lithocarpus</taxon>
    </lineage>
</organism>
<dbReference type="InterPro" id="IPR002156">
    <property type="entry name" value="RNaseH_domain"/>
</dbReference>
<evidence type="ECO:0000259" key="1">
    <source>
        <dbReference type="Pfam" id="PF13456"/>
    </source>
</evidence>
<sequence length="364" mass="40704">MSSQEIVNRSLRWQVGNGKRIRIWEDKWIPTPSTFRINSPSNHLPREALVSSLINNRSATWKSKVVKHVFLQHEADAILSIPLSQYLPEDKLVWVGTQNGMFTVLSAYKLAMESLLGPHNAGNSNQGLKPLWKRIWSVNVPSKIKCFAWRVCKRIPPTKATLCHRPIISDPVCEVCGLAAETTGHLLWESNKAKEIWNEVSLNLEGLGHGCEDFTDILWKFIEIEPSSPMNLELFITICWGIWLNRNEVRNGEPVKSGGEIVRRALYLVDEFFPANLPAQNKASAKEVKWSALPRNKLKINVDGAIFKNVREAGVGVIIRDSQGQVVATQSKKIPFPIGAIEAEALAVESGILFASNLGMTEVI</sequence>
<dbReference type="Proteomes" id="UP001459277">
    <property type="component" value="Unassembled WGS sequence"/>
</dbReference>
<evidence type="ECO:0000259" key="2">
    <source>
        <dbReference type="Pfam" id="PF13966"/>
    </source>
</evidence>
<accession>A0AAW2DN64</accession>
<comment type="caution">
    <text evidence="3">The sequence shown here is derived from an EMBL/GenBank/DDBJ whole genome shotgun (WGS) entry which is preliminary data.</text>
</comment>
<protein>
    <recommendedName>
        <fullName evidence="5">Reverse transcriptase zinc-binding domain-containing protein</fullName>
    </recommendedName>
</protein>
<gene>
    <name evidence="3" type="ORF">SO802_006191</name>
</gene>
<dbReference type="Pfam" id="PF13456">
    <property type="entry name" value="RVT_3"/>
    <property type="match status" value="1"/>
</dbReference>
<dbReference type="EMBL" id="JAZDWU010000002">
    <property type="protein sequence ID" value="KAL0011083.1"/>
    <property type="molecule type" value="Genomic_DNA"/>
</dbReference>
<feature type="domain" description="Reverse transcriptase zinc-binding" evidence="2">
    <location>
        <begin position="125"/>
        <end position="197"/>
    </location>
</feature>
<dbReference type="InterPro" id="IPR044730">
    <property type="entry name" value="RNase_H-like_dom_plant"/>
</dbReference>
<dbReference type="GO" id="GO:0004523">
    <property type="term" value="F:RNA-DNA hybrid ribonuclease activity"/>
    <property type="evidence" value="ECO:0007669"/>
    <property type="project" value="InterPro"/>
</dbReference>